<dbReference type="Pfam" id="PF08450">
    <property type="entry name" value="SGL"/>
    <property type="match status" value="1"/>
</dbReference>
<sequence length="432" mass="46503">MRLGLIELILVVAIAALVLGPSVVFWVLRWMHRAEIANRAAARRRAEIQAQIRAERDAVLHRFQIVGFALAVLMVLSLLYALLLRPIDPRPQSYSAPAVRTEEAARSAADTEERLLDGFSDPACVRVREGWVYLAVRSEDTGGSAILRMREDGSSLSKIVELEGEITDFDFDPEGEIWLTLLTRSGGMLCRASYDGWGASTEQVVTQIDGQPLPCPAAVAVGADGRVYFANLSRAEAENGLDAALRTELLAHTATGQVYVYDPAARTVETVVSGLAGASGLAYLPEENALYISELGQRCVWKVDADVRDRTAGGRGSVLFAGELPGYPAALALDEDGDVWIGYRWNRSSWLEAQSAEEFQRGVALRLPGRMQQGIFGTGEGTPAADCYTAEGVLALTALAADGQGTTALAPTGSRLYLGTSGSPAALRWLLY</sequence>
<dbReference type="InterPro" id="IPR013658">
    <property type="entry name" value="SGL"/>
</dbReference>
<dbReference type="InterPro" id="IPR051262">
    <property type="entry name" value="SMP-30/CGR1_Lactonase"/>
</dbReference>
<evidence type="ECO:0000313" key="5">
    <source>
        <dbReference type="EMBL" id="MBU3820334.1"/>
    </source>
</evidence>
<dbReference type="Proteomes" id="UP000824178">
    <property type="component" value="Unassembled WGS sequence"/>
</dbReference>
<gene>
    <name evidence="5" type="ORF">H9864_08225</name>
</gene>
<proteinExistence type="inferred from homology"/>
<organism evidence="5 6">
    <name type="scientific">Candidatus Faecalibacterium intestinavium</name>
    <dbReference type="NCBI Taxonomy" id="2838580"/>
    <lineage>
        <taxon>Bacteria</taxon>
        <taxon>Bacillati</taxon>
        <taxon>Bacillota</taxon>
        <taxon>Clostridia</taxon>
        <taxon>Eubacteriales</taxon>
        <taxon>Oscillospiraceae</taxon>
        <taxon>Faecalibacterium</taxon>
    </lineage>
</organism>
<dbReference type="PANTHER" id="PTHR47572">
    <property type="entry name" value="LIPOPROTEIN-RELATED"/>
    <property type="match status" value="1"/>
</dbReference>
<dbReference type="EMBL" id="JAHLFH010000174">
    <property type="protein sequence ID" value="MBU3820334.1"/>
    <property type="molecule type" value="Genomic_DNA"/>
</dbReference>
<keyword evidence="3" id="KW-0472">Membrane</keyword>
<keyword evidence="3" id="KW-1133">Transmembrane helix</keyword>
<feature type="transmembrane region" description="Helical" evidence="3">
    <location>
        <begin position="6"/>
        <end position="28"/>
    </location>
</feature>
<dbReference type="Gene3D" id="2.120.10.30">
    <property type="entry name" value="TolB, C-terminal domain"/>
    <property type="match status" value="1"/>
</dbReference>
<comment type="similarity">
    <text evidence="1">Belongs to the SMP-30/CGR1 family.</text>
</comment>
<protein>
    <submittedName>
        <fullName evidence="5">SMP-30/gluconolactonase/LRE family protein</fullName>
    </submittedName>
</protein>
<evidence type="ECO:0000256" key="2">
    <source>
        <dbReference type="ARBA" id="ARBA00022801"/>
    </source>
</evidence>
<reference evidence="5" key="1">
    <citation type="journal article" date="2021" name="PeerJ">
        <title>Extensive microbial diversity within the chicken gut microbiome revealed by metagenomics and culture.</title>
        <authorList>
            <person name="Gilroy R."/>
            <person name="Ravi A."/>
            <person name="Getino M."/>
            <person name="Pursley I."/>
            <person name="Horton D.L."/>
            <person name="Alikhan N.F."/>
            <person name="Baker D."/>
            <person name="Gharbi K."/>
            <person name="Hall N."/>
            <person name="Watson M."/>
            <person name="Adriaenssens E.M."/>
            <person name="Foster-Nyarko E."/>
            <person name="Jarju S."/>
            <person name="Secka A."/>
            <person name="Antonio M."/>
            <person name="Oren A."/>
            <person name="Chaudhuri R.R."/>
            <person name="La Ragione R."/>
            <person name="Hildebrand F."/>
            <person name="Pallen M.J."/>
        </authorList>
    </citation>
    <scope>NUCLEOTIDE SEQUENCE</scope>
    <source>
        <strain evidence="5">742</strain>
    </source>
</reference>
<keyword evidence="3" id="KW-0812">Transmembrane</keyword>
<evidence type="ECO:0000313" key="6">
    <source>
        <dbReference type="Proteomes" id="UP000824178"/>
    </source>
</evidence>
<dbReference type="SUPFAM" id="SSF63829">
    <property type="entry name" value="Calcium-dependent phosphotriesterase"/>
    <property type="match status" value="1"/>
</dbReference>
<feature type="domain" description="SMP-30/Gluconolactonase/LRE-like region" evidence="4">
    <location>
        <begin position="212"/>
        <end position="342"/>
    </location>
</feature>
<dbReference type="PANTHER" id="PTHR47572:SF4">
    <property type="entry name" value="LACTONASE DRP35"/>
    <property type="match status" value="1"/>
</dbReference>
<dbReference type="GO" id="GO:0016787">
    <property type="term" value="F:hydrolase activity"/>
    <property type="evidence" value="ECO:0007669"/>
    <property type="project" value="UniProtKB-KW"/>
</dbReference>
<evidence type="ECO:0000256" key="1">
    <source>
        <dbReference type="ARBA" id="ARBA00008853"/>
    </source>
</evidence>
<feature type="transmembrane region" description="Helical" evidence="3">
    <location>
        <begin position="63"/>
        <end position="83"/>
    </location>
</feature>
<keyword evidence="2" id="KW-0378">Hydrolase</keyword>
<evidence type="ECO:0000259" key="4">
    <source>
        <dbReference type="Pfam" id="PF08450"/>
    </source>
</evidence>
<comment type="caution">
    <text evidence="5">The sequence shown here is derived from an EMBL/GenBank/DDBJ whole genome shotgun (WGS) entry which is preliminary data.</text>
</comment>
<accession>A0A9E2KL04</accession>
<name>A0A9E2KL04_9FIRM</name>
<evidence type="ECO:0000256" key="3">
    <source>
        <dbReference type="SAM" id="Phobius"/>
    </source>
</evidence>
<dbReference type="InterPro" id="IPR011042">
    <property type="entry name" value="6-blade_b-propeller_TolB-like"/>
</dbReference>
<dbReference type="AlphaFoldDB" id="A0A9E2KL04"/>
<reference evidence="5" key="2">
    <citation type="submission" date="2021-04" db="EMBL/GenBank/DDBJ databases">
        <authorList>
            <person name="Gilroy R."/>
        </authorList>
    </citation>
    <scope>NUCLEOTIDE SEQUENCE</scope>
    <source>
        <strain evidence="5">742</strain>
    </source>
</reference>